<keyword evidence="4" id="KW-1185">Reference proteome</keyword>
<gene>
    <name evidence="3" type="ORF">DL762_002235</name>
</gene>
<name>A0ABY0HGE6_9PEZI</name>
<dbReference type="CDD" id="cd16105">
    <property type="entry name" value="Ubl_ASPSCR1_like"/>
    <property type="match status" value="1"/>
</dbReference>
<feature type="region of interest" description="Disordered" evidence="1">
    <location>
        <begin position="471"/>
        <end position="518"/>
    </location>
</feature>
<sequence length="518" mass="55845">MASKVKVVDSNFRQVEVKVNPATHLTEILEQACAKLKADPSKHLLKYKQRQLDLSHTWRTSGLAQGAKLELVVKSKTPTAVDVALQLPPPESDVFPPYGRLTEKLPSDVTIWTLLRHFESGKPSAGKPLNITGRGVPQTKNGSVAGSGQLYYETPVLQIDNRQLSTFGDFQKTLSQLGYNSGRVLIRLSFRRTDETLVDAMADIDRYFQEEQTVQQSVNTEVGAAPSSDLTAPSAEENVPQSTTPTTEGPAVPDPSQNDTSVPDTTAQAPVGDAMDVDEATQPEPSRDVTIFAAPTSATPAAALQTDSEDAFVPGIEHAKAHQKLLKAAGQNKRLPSDQEIAEREAAERKKLADTASVRIRVRLPDNSLLERDFGRDDTGATLYAVVRGAMAHPEAPFRLTYPAAQGGGGARREVVRDADDASSALIAGHRFRGQVIVTFVWDDAAPADVRRPPFLKQSAAARAQKVVVPEVPDAVEREDDEGGSSEQATASAPAQLGRGLDALKGKTPKWFKGLGKK</sequence>
<evidence type="ECO:0000313" key="4">
    <source>
        <dbReference type="Proteomes" id="UP000294003"/>
    </source>
</evidence>
<protein>
    <recommendedName>
        <fullName evidence="2">UBX domain-containing protein</fullName>
    </recommendedName>
</protein>
<evidence type="ECO:0000259" key="2">
    <source>
        <dbReference type="PROSITE" id="PS50033"/>
    </source>
</evidence>
<dbReference type="Pfam" id="PF11470">
    <property type="entry name" value="TUG-UBL1"/>
    <property type="match status" value="1"/>
</dbReference>
<reference evidence="3 4" key="1">
    <citation type="submission" date="2018-06" db="EMBL/GenBank/DDBJ databases">
        <title>Complete Genomes of Monosporascus.</title>
        <authorList>
            <person name="Robinson A.J."/>
            <person name="Natvig D.O."/>
        </authorList>
    </citation>
    <scope>NUCLEOTIDE SEQUENCE [LARGE SCALE GENOMIC DNA]</scope>
    <source>
        <strain evidence="3 4">CBS 609.92</strain>
    </source>
</reference>
<dbReference type="SUPFAM" id="SSF54236">
    <property type="entry name" value="Ubiquitin-like"/>
    <property type="match status" value="2"/>
</dbReference>
<dbReference type="Proteomes" id="UP000294003">
    <property type="component" value="Unassembled WGS sequence"/>
</dbReference>
<dbReference type="InterPro" id="IPR021569">
    <property type="entry name" value="TUG-UBL1"/>
</dbReference>
<dbReference type="Pfam" id="PF00789">
    <property type="entry name" value="UBX"/>
    <property type="match status" value="1"/>
</dbReference>
<organism evidence="3 4">
    <name type="scientific">Monosporascus cannonballus</name>
    <dbReference type="NCBI Taxonomy" id="155416"/>
    <lineage>
        <taxon>Eukaryota</taxon>
        <taxon>Fungi</taxon>
        <taxon>Dikarya</taxon>
        <taxon>Ascomycota</taxon>
        <taxon>Pezizomycotina</taxon>
        <taxon>Sordariomycetes</taxon>
        <taxon>Xylariomycetidae</taxon>
        <taxon>Xylariales</taxon>
        <taxon>Xylariales incertae sedis</taxon>
        <taxon>Monosporascus</taxon>
    </lineage>
</organism>
<proteinExistence type="predicted"/>
<feature type="region of interest" description="Disordered" evidence="1">
    <location>
        <begin position="222"/>
        <end position="269"/>
    </location>
</feature>
<dbReference type="InterPro" id="IPR029071">
    <property type="entry name" value="Ubiquitin-like_domsf"/>
</dbReference>
<feature type="compositionally biased region" description="Basic residues" evidence="1">
    <location>
        <begin position="507"/>
        <end position="518"/>
    </location>
</feature>
<dbReference type="InterPro" id="IPR001012">
    <property type="entry name" value="UBX_dom"/>
</dbReference>
<evidence type="ECO:0000256" key="1">
    <source>
        <dbReference type="SAM" id="MobiDB-lite"/>
    </source>
</evidence>
<evidence type="ECO:0000313" key="3">
    <source>
        <dbReference type="EMBL" id="RYO91249.1"/>
    </source>
</evidence>
<feature type="domain" description="UBX" evidence="2">
    <location>
        <begin position="353"/>
        <end position="401"/>
    </location>
</feature>
<accession>A0ABY0HGE6</accession>
<dbReference type="PROSITE" id="PS50033">
    <property type="entry name" value="UBX"/>
    <property type="match status" value="1"/>
</dbReference>
<comment type="caution">
    <text evidence="3">The sequence shown here is derived from an EMBL/GenBank/DDBJ whole genome shotgun (WGS) entry which is preliminary data.</text>
</comment>
<dbReference type="PANTHER" id="PTHR46467:SF1">
    <property type="entry name" value="TETHER CONTAINING UBX DOMAIN FOR GLUT4"/>
    <property type="match status" value="1"/>
</dbReference>
<feature type="compositionally biased region" description="Polar residues" evidence="1">
    <location>
        <begin position="255"/>
        <end position="268"/>
    </location>
</feature>
<dbReference type="Gene3D" id="3.10.20.90">
    <property type="entry name" value="Phosphatidylinositol 3-kinase Catalytic Subunit, Chain A, domain 1"/>
    <property type="match status" value="1"/>
</dbReference>
<dbReference type="PANTHER" id="PTHR46467">
    <property type="entry name" value="TETHER CONTAINING UBX DOMAIN FOR GLUT4"/>
    <property type="match status" value="1"/>
</dbReference>
<dbReference type="EMBL" id="QJNS01000043">
    <property type="protein sequence ID" value="RYO91249.1"/>
    <property type="molecule type" value="Genomic_DNA"/>
</dbReference>